<feature type="compositionally biased region" description="Low complexity" evidence="1">
    <location>
        <begin position="62"/>
        <end position="78"/>
    </location>
</feature>
<gene>
    <name evidence="3" type="ORF">EV193_101284</name>
</gene>
<dbReference type="EMBL" id="SGWQ01000001">
    <property type="protein sequence ID" value="RZS44408.1"/>
    <property type="molecule type" value="Genomic_DNA"/>
</dbReference>
<feature type="region of interest" description="Disordered" evidence="1">
    <location>
        <begin position="26"/>
        <end position="84"/>
    </location>
</feature>
<dbReference type="RefSeq" id="WP_130342096.1">
    <property type="nucleotide sequence ID" value="NZ_SGWQ01000001.1"/>
</dbReference>
<proteinExistence type="predicted"/>
<evidence type="ECO:0000313" key="3">
    <source>
        <dbReference type="EMBL" id="RZS44408.1"/>
    </source>
</evidence>
<dbReference type="Proteomes" id="UP000294257">
    <property type="component" value="Unassembled WGS sequence"/>
</dbReference>
<organism evidence="3 4">
    <name type="scientific">Herbihabitans rhizosphaerae</name>
    <dbReference type="NCBI Taxonomy" id="1872711"/>
    <lineage>
        <taxon>Bacteria</taxon>
        <taxon>Bacillati</taxon>
        <taxon>Actinomycetota</taxon>
        <taxon>Actinomycetes</taxon>
        <taxon>Pseudonocardiales</taxon>
        <taxon>Pseudonocardiaceae</taxon>
        <taxon>Herbihabitans</taxon>
    </lineage>
</organism>
<protein>
    <recommendedName>
        <fullName evidence="5">Chitin-binding type-2 domain-containing protein</fullName>
    </recommendedName>
</protein>
<evidence type="ECO:0000256" key="2">
    <source>
        <dbReference type="SAM" id="SignalP"/>
    </source>
</evidence>
<dbReference type="PROSITE" id="PS51257">
    <property type="entry name" value="PROKAR_LIPOPROTEIN"/>
    <property type="match status" value="1"/>
</dbReference>
<reference evidence="3 4" key="1">
    <citation type="submission" date="2019-02" db="EMBL/GenBank/DDBJ databases">
        <title>Genomic Encyclopedia of Type Strains, Phase IV (KMG-IV): sequencing the most valuable type-strain genomes for metagenomic binning, comparative biology and taxonomic classification.</title>
        <authorList>
            <person name="Goeker M."/>
        </authorList>
    </citation>
    <scope>NUCLEOTIDE SEQUENCE [LARGE SCALE GENOMIC DNA]</scope>
    <source>
        <strain evidence="3 4">DSM 101727</strain>
    </source>
</reference>
<sequence length="146" mass="15052">MKGRLLAAAAVFAVCGCGSAEAPDNPRVPTFPSDPPAVGAPDALPQGTYSWPAPTVRSQPVTTRSTPKPTSTRPAPKTGAECRDGDELRYPVCAGHRAWVDGQLALACLGSGGLWNAVTRVCTPRPAVTTRPAITQTTVSAVSTVD</sequence>
<evidence type="ECO:0008006" key="5">
    <source>
        <dbReference type="Google" id="ProtNLM"/>
    </source>
</evidence>
<feature type="signal peptide" evidence="2">
    <location>
        <begin position="1"/>
        <end position="22"/>
    </location>
</feature>
<dbReference type="AlphaFoldDB" id="A0A4Q7L465"/>
<keyword evidence="4" id="KW-1185">Reference proteome</keyword>
<evidence type="ECO:0000313" key="4">
    <source>
        <dbReference type="Proteomes" id="UP000294257"/>
    </source>
</evidence>
<accession>A0A4Q7L465</accession>
<evidence type="ECO:0000256" key="1">
    <source>
        <dbReference type="SAM" id="MobiDB-lite"/>
    </source>
</evidence>
<name>A0A4Q7L465_9PSEU</name>
<keyword evidence="2" id="KW-0732">Signal</keyword>
<comment type="caution">
    <text evidence="3">The sequence shown here is derived from an EMBL/GenBank/DDBJ whole genome shotgun (WGS) entry which is preliminary data.</text>
</comment>
<feature type="chain" id="PRO_5020469682" description="Chitin-binding type-2 domain-containing protein" evidence="2">
    <location>
        <begin position="23"/>
        <end position="146"/>
    </location>
</feature>
<dbReference type="OrthoDB" id="3638645at2"/>